<accession>A0ABZ0UPY1</accession>
<protein>
    <submittedName>
        <fullName evidence="6">Outer membrane protein assembly factor BamD</fullName>
    </submittedName>
</protein>
<dbReference type="Proteomes" id="UP001325140">
    <property type="component" value="Chromosome"/>
</dbReference>
<evidence type="ECO:0000259" key="5">
    <source>
        <dbReference type="Pfam" id="PF13525"/>
    </source>
</evidence>
<dbReference type="InterPro" id="IPR011990">
    <property type="entry name" value="TPR-like_helical_dom_sf"/>
</dbReference>
<dbReference type="InterPro" id="IPR017689">
    <property type="entry name" value="BamD"/>
</dbReference>
<evidence type="ECO:0000256" key="2">
    <source>
        <dbReference type="ARBA" id="ARBA00023136"/>
    </source>
</evidence>
<proteinExistence type="predicted"/>
<gene>
    <name evidence="6" type="ORF">Fokcrypt_00727</name>
</gene>
<dbReference type="Pfam" id="PF13525">
    <property type="entry name" value="YfiO"/>
    <property type="match status" value="1"/>
</dbReference>
<reference evidence="6" key="1">
    <citation type="submission" date="2022-10" db="EMBL/GenBank/DDBJ databases">
        <title>Host association and intracellularity evolved multiple times independently in the Rickettsiales.</title>
        <authorList>
            <person name="Castelli M."/>
            <person name="Nardi T."/>
            <person name="Gammuto L."/>
            <person name="Bellinzona G."/>
            <person name="Sabaneyeva E."/>
            <person name="Potekhin A."/>
            <person name="Serra V."/>
            <person name="Petroni G."/>
            <person name="Sassera D."/>
        </authorList>
    </citation>
    <scope>NUCLEOTIDE SEQUENCE [LARGE SCALE GENOMIC DNA]</scope>
    <source>
        <strain evidence="6">US_Bl 11III1</strain>
    </source>
</reference>
<dbReference type="NCBIfam" id="TIGR03302">
    <property type="entry name" value="OM_YfiO"/>
    <property type="match status" value="1"/>
</dbReference>
<feature type="signal peptide" evidence="4">
    <location>
        <begin position="1"/>
        <end position="21"/>
    </location>
</feature>
<dbReference type="EMBL" id="CP110343">
    <property type="protein sequence ID" value="WPX98185.1"/>
    <property type="molecule type" value="Genomic_DNA"/>
</dbReference>
<dbReference type="Gene3D" id="1.25.40.10">
    <property type="entry name" value="Tetratricopeptide repeat domain"/>
    <property type="match status" value="1"/>
</dbReference>
<feature type="domain" description="Outer membrane lipoprotein BamD-like" evidence="5">
    <location>
        <begin position="33"/>
        <end position="222"/>
    </location>
</feature>
<keyword evidence="1 4" id="KW-0732">Signal</keyword>
<dbReference type="RefSeq" id="WP_323722156.1">
    <property type="nucleotide sequence ID" value="NZ_CP110343.1"/>
</dbReference>
<keyword evidence="7" id="KW-1185">Reference proteome</keyword>
<evidence type="ECO:0000313" key="7">
    <source>
        <dbReference type="Proteomes" id="UP001325140"/>
    </source>
</evidence>
<organism evidence="6 7">
    <name type="scientific">Candidatus Fokinia crypta</name>
    <dbReference type="NCBI Taxonomy" id="1920990"/>
    <lineage>
        <taxon>Bacteria</taxon>
        <taxon>Pseudomonadati</taxon>
        <taxon>Pseudomonadota</taxon>
        <taxon>Alphaproteobacteria</taxon>
        <taxon>Rickettsiales</taxon>
        <taxon>Candidatus Midichloriaceae</taxon>
        <taxon>Candidatus Fokinia</taxon>
    </lineage>
</organism>
<dbReference type="SUPFAM" id="SSF48452">
    <property type="entry name" value="TPR-like"/>
    <property type="match status" value="1"/>
</dbReference>
<name>A0ABZ0UPY1_9RICK</name>
<keyword evidence="2" id="KW-0472">Membrane</keyword>
<evidence type="ECO:0000256" key="4">
    <source>
        <dbReference type="SAM" id="SignalP"/>
    </source>
</evidence>
<evidence type="ECO:0000313" key="6">
    <source>
        <dbReference type="EMBL" id="WPX98185.1"/>
    </source>
</evidence>
<dbReference type="InterPro" id="IPR039565">
    <property type="entry name" value="BamD-like"/>
</dbReference>
<keyword evidence="3" id="KW-0998">Cell outer membrane</keyword>
<feature type="chain" id="PRO_5047471231" evidence="4">
    <location>
        <begin position="22"/>
        <end position="248"/>
    </location>
</feature>
<evidence type="ECO:0000256" key="3">
    <source>
        <dbReference type="ARBA" id="ARBA00023237"/>
    </source>
</evidence>
<evidence type="ECO:0000256" key="1">
    <source>
        <dbReference type="ARBA" id="ARBA00022729"/>
    </source>
</evidence>
<sequence length="248" mass="29157">MKRFRCTISAIIFFCSFLIHGCTSDVRNYSTKNPVQLYNTALEKKDSNPSVALENITEIEMYYPISPEAEKARLLKIYILYQEGRFDESIDAKDDFQIRYPTSEYIAYSYYMSGINYYTQIVDIGRDQYITYKAKEELESVARNFPNTDYGLDALRKVRYCEHILAAKEMEIGRFYEKKGDYLSASNRYKKILEGKYDSSLMQEAMYRMAVSWYGMGIPHVANVYYLAAKKSYPDSVWISRIYQILFQ</sequence>